<keyword evidence="4 6" id="KW-0326">Glycosidase</keyword>
<evidence type="ECO:0000256" key="1">
    <source>
        <dbReference type="ARBA" id="ARBA00008061"/>
    </source>
</evidence>
<dbReference type="InterPro" id="IPR006046">
    <property type="entry name" value="Alpha_amylase"/>
</dbReference>
<dbReference type="InterPro" id="IPR017853">
    <property type="entry name" value="GH"/>
</dbReference>
<proteinExistence type="inferred from homology"/>
<evidence type="ECO:0000256" key="4">
    <source>
        <dbReference type="ARBA" id="ARBA00023295"/>
    </source>
</evidence>
<protein>
    <recommendedName>
        <fullName evidence="6">Alpha-amylase</fullName>
        <ecNumber evidence="6">3.2.1.1</ecNumber>
    </recommendedName>
</protein>
<dbReference type="AlphaFoldDB" id="A0A1E5DZZ3"/>
<name>A0A1E5DZZ3_9VIBR</name>
<dbReference type="RefSeq" id="WP_017024781.1">
    <property type="nucleotide sequence ID" value="NZ_AJYK02000087.1"/>
</dbReference>
<evidence type="ECO:0000313" key="8">
    <source>
        <dbReference type="EMBL" id="OEF23608.1"/>
    </source>
</evidence>
<dbReference type="InterPro" id="IPR006047">
    <property type="entry name" value="GH13_cat_dom"/>
</dbReference>
<dbReference type="EMBL" id="AJYK02000087">
    <property type="protein sequence ID" value="OEF23608.1"/>
    <property type="molecule type" value="Genomic_DNA"/>
</dbReference>
<comment type="similarity">
    <text evidence="1 5">Belongs to the glycosyl hydrolase 13 family.</text>
</comment>
<dbReference type="Gene3D" id="3.20.20.80">
    <property type="entry name" value="Glycosidases"/>
    <property type="match status" value="1"/>
</dbReference>
<accession>A0A1E5DZZ3</accession>
<keyword evidence="3 6" id="KW-0119">Carbohydrate metabolism</keyword>
<dbReference type="STRING" id="1188252.A1QC_11460"/>
<dbReference type="GO" id="GO:0005975">
    <property type="term" value="P:carbohydrate metabolic process"/>
    <property type="evidence" value="ECO:0007669"/>
    <property type="project" value="InterPro"/>
</dbReference>
<sequence length="457" mass="51417">MSVFTTQPATAIQAEPSADVILHAFDWPYQKVASEAKRIAQLGYHSVLISPPLKSPDEEKWWMRYQPQDYRVIENPLGNTLDFIDMLHALQRHNVRLYVDVVFNHMANEAHLRHDLTYPNADIMAQYQTRSDHYQSLTLFGDLSQPLFSDSDFEPAFPIKNWTDAQEVQTGRLSGGDDDPGLPTLATTDNVISQQKAYIKAMKTLGVNGFRIDAAKHISLDHLTKVWTADLCEGVKVFGEIITDGGAGKAEYDVFLKPFIDHTPIDAYDFPMFHALLSIFKYGNSMQTLLALKENEQCLDPKRAITFAVTHDIPNNGIFRNQLFTPQQEHLVYCYLLGCCDGSPLIYTDLNTSNDVDALGNPRWVRSWHDNSLVKMLHFHQYVHGQESHVLLCNDATLVILRGSMEKPAGIIALNLNEQEINLAIPTADYNVWLGGDDLLSNNQLTVPAQSGVMLMA</sequence>
<evidence type="ECO:0000256" key="2">
    <source>
        <dbReference type="ARBA" id="ARBA00022801"/>
    </source>
</evidence>
<keyword evidence="2 6" id="KW-0378">Hydrolase</keyword>
<reference evidence="8 9" key="1">
    <citation type="journal article" date="2012" name="Science">
        <title>Ecological populations of bacteria act as socially cohesive units of antibiotic production and resistance.</title>
        <authorList>
            <person name="Cordero O.X."/>
            <person name="Wildschutte H."/>
            <person name="Kirkup B."/>
            <person name="Proehl S."/>
            <person name="Ngo L."/>
            <person name="Hussain F."/>
            <person name="Le Roux F."/>
            <person name="Mincer T."/>
            <person name="Polz M.F."/>
        </authorList>
    </citation>
    <scope>NUCLEOTIDE SEQUENCE [LARGE SCALE GENOMIC DNA]</scope>
    <source>
        <strain evidence="8 9">1S-45</strain>
    </source>
</reference>
<evidence type="ECO:0000313" key="9">
    <source>
        <dbReference type="Proteomes" id="UP000094070"/>
    </source>
</evidence>
<dbReference type="OrthoDB" id="9805159at2"/>
<gene>
    <name evidence="8" type="ORF">A1QC_11460</name>
</gene>
<dbReference type="PRINTS" id="PR00110">
    <property type="entry name" value="ALPHAAMYLASE"/>
</dbReference>
<dbReference type="GO" id="GO:0004556">
    <property type="term" value="F:alpha-amylase activity"/>
    <property type="evidence" value="ECO:0007669"/>
    <property type="project" value="UniProtKB-UniRule"/>
</dbReference>
<organism evidence="8 9">
    <name type="scientific">Vibrio rumoiensis 1S-45</name>
    <dbReference type="NCBI Taxonomy" id="1188252"/>
    <lineage>
        <taxon>Bacteria</taxon>
        <taxon>Pseudomonadati</taxon>
        <taxon>Pseudomonadota</taxon>
        <taxon>Gammaproteobacteria</taxon>
        <taxon>Vibrionales</taxon>
        <taxon>Vibrionaceae</taxon>
        <taxon>Vibrio</taxon>
    </lineage>
</organism>
<dbReference type="GO" id="GO:0043169">
    <property type="term" value="F:cation binding"/>
    <property type="evidence" value="ECO:0007669"/>
    <property type="project" value="InterPro"/>
</dbReference>
<evidence type="ECO:0000256" key="6">
    <source>
        <dbReference type="RuleBase" id="RU361134"/>
    </source>
</evidence>
<comment type="catalytic activity">
    <reaction evidence="6">
        <text>Endohydrolysis of (1-&gt;4)-alpha-D-glucosidic linkages in polysaccharides containing three or more (1-&gt;4)-alpha-linked D-glucose units.</text>
        <dbReference type="EC" id="3.2.1.1"/>
    </reaction>
</comment>
<dbReference type="SMART" id="SM00642">
    <property type="entry name" value="Aamy"/>
    <property type="match status" value="1"/>
</dbReference>
<dbReference type="EC" id="3.2.1.1" evidence="6"/>
<feature type="domain" description="Glycosyl hydrolase family 13 catalytic" evidence="7">
    <location>
        <begin position="19"/>
        <end position="380"/>
    </location>
</feature>
<dbReference type="Pfam" id="PF00128">
    <property type="entry name" value="Alpha-amylase"/>
    <property type="match status" value="1"/>
</dbReference>
<comment type="caution">
    <text evidence="8">The sequence shown here is derived from an EMBL/GenBank/DDBJ whole genome shotgun (WGS) entry which is preliminary data.</text>
</comment>
<evidence type="ECO:0000259" key="7">
    <source>
        <dbReference type="SMART" id="SM00642"/>
    </source>
</evidence>
<evidence type="ECO:0000256" key="5">
    <source>
        <dbReference type="RuleBase" id="RU003615"/>
    </source>
</evidence>
<dbReference type="PANTHER" id="PTHR43447">
    <property type="entry name" value="ALPHA-AMYLASE"/>
    <property type="match status" value="1"/>
</dbReference>
<dbReference type="SUPFAM" id="SSF51445">
    <property type="entry name" value="(Trans)glycosidases"/>
    <property type="match status" value="1"/>
</dbReference>
<dbReference type="Proteomes" id="UP000094070">
    <property type="component" value="Unassembled WGS sequence"/>
</dbReference>
<dbReference type="eggNOG" id="COG0366">
    <property type="taxonomic scope" value="Bacteria"/>
</dbReference>
<evidence type="ECO:0000256" key="3">
    <source>
        <dbReference type="ARBA" id="ARBA00023277"/>
    </source>
</evidence>
<keyword evidence="9" id="KW-1185">Reference proteome</keyword>